<dbReference type="SUPFAM" id="SSF55681">
    <property type="entry name" value="Class II aaRS and biotin synthetases"/>
    <property type="match status" value="1"/>
</dbReference>
<keyword evidence="5" id="KW-1185">Reference proteome</keyword>
<dbReference type="GO" id="GO:0004077">
    <property type="term" value="F:biotin--[biotin carboxyl-carrier protein] ligase activity"/>
    <property type="evidence" value="ECO:0007669"/>
    <property type="project" value="InterPro"/>
</dbReference>
<name>A0A9P7JSX8_9AGAM</name>
<feature type="domain" description="BPL/LPL catalytic" evidence="3">
    <location>
        <begin position="340"/>
        <end position="558"/>
    </location>
</feature>
<evidence type="ECO:0000256" key="2">
    <source>
        <dbReference type="ARBA" id="ARBA00022598"/>
    </source>
</evidence>
<gene>
    <name evidence="4" type="ORF">F5147DRAFT_700295</name>
</gene>
<dbReference type="GeneID" id="64699938"/>
<keyword evidence="2" id="KW-0436">Ligase</keyword>
<comment type="similarity">
    <text evidence="1">Belongs to the biotin--protein ligase family.</text>
</comment>
<dbReference type="EMBL" id="JABBWM010000035">
    <property type="protein sequence ID" value="KAG2106543.1"/>
    <property type="molecule type" value="Genomic_DNA"/>
</dbReference>
<dbReference type="PROSITE" id="PS51733">
    <property type="entry name" value="BPL_LPL_CATALYTIC"/>
    <property type="match status" value="1"/>
</dbReference>
<dbReference type="AlphaFoldDB" id="A0A9P7JSX8"/>
<reference evidence="4" key="1">
    <citation type="journal article" date="2020" name="New Phytol.">
        <title>Comparative genomics reveals dynamic genome evolution in host specialist ectomycorrhizal fungi.</title>
        <authorList>
            <person name="Lofgren L.A."/>
            <person name="Nguyen N.H."/>
            <person name="Vilgalys R."/>
            <person name="Ruytinx J."/>
            <person name="Liao H.L."/>
            <person name="Branco S."/>
            <person name="Kuo A."/>
            <person name="LaButti K."/>
            <person name="Lipzen A."/>
            <person name="Andreopoulos W."/>
            <person name="Pangilinan J."/>
            <person name="Riley R."/>
            <person name="Hundley H."/>
            <person name="Na H."/>
            <person name="Barry K."/>
            <person name="Grigoriev I.V."/>
            <person name="Stajich J.E."/>
            <person name="Kennedy P.G."/>
        </authorList>
    </citation>
    <scope>NUCLEOTIDE SEQUENCE</scope>
    <source>
        <strain evidence="4">FC423</strain>
    </source>
</reference>
<dbReference type="InterPro" id="IPR004408">
    <property type="entry name" value="Biotin_CoA_COase_ligase"/>
</dbReference>
<dbReference type="OrthoDB" id="10250105at2759"/>
<sequence>MNVLVYPSTHPAAPSLVETLASILTPHYLPQLLTPSQLSVQEYPWHTSCALLLLLSPPTDHAAVRKYIESGGRILAFGVGVRKGTLLGSSHDFGSLSAGLGLGMVKDTTILRVADGNASLYISFSTASGTRADALIDDTVLSVSRLPMCPLDLEAHIIGRYVEGNAPAGILSQSGLVAMWNCTPPLPDILLSRSLSALGLHFSSQRADSGLEPHILPQFLLARPDSWQVQYRIVEALHDHLNSGSAVGDESQPKWEPFVFEDTNDNFHFHFPSFPPEASNTDHPILELIPPNFLSNPKVKHVLVPSGPLTIEDERIYTPQFSPSAFFRAIDEFHSGMKDTNQGTNQDSWRIGEALMYGEIVSSTQTMFDKNPSFLRVLPSPIVSLATVQLAGRGRGGNTWLSPAGCLQMSLKIRIGLKGSSSVPGPTIAPSNLVFIQYLYALAIIDACHVLNPGSEWAHKVRLKWPNDIYGLFPSSQHSPVSNSKSTPEPRKIGGVLINTSFGGGVADVVIGSGLNVSNAPPIASLAQLASTPTSGLSVERVAAAVLTSFERMWNSFLQNQEQGFHPFMDQYLRSWLHSYVSVVLFFTSSLPIVLTRGSHRDQLVTLTDRTPHQSVRIVGITPDHGLLRTVPMGGGEFIDLQPDGNSFDMMKGLISTKKR</sequence>
<dbReference type="CDD" id="cd16442">
    <property type="entry name" value="BPL"/>
    <property type="match status" value="1"/>
</dbReference>
<dbReference type="Gene3D" id="3.30.930.10">
    <property type="entry name" value="Bira Bifunctional Protein, Domain 2"/>
    <property type="match status" value="1"/>
</dbReference>
<dbReference type="RefSeq" id="XP_041291581.1">
    <property type="nucleotide sequence ID" value="XM_041437679.1"/>
</dbReference>
<evidence type="ECO:0000259" key="3">
    <source>
        <dbReference type="PROSITE" id="PS51733"/>
    </source>
</evidence>
<dbReference type="Proteomes" id="UP000823399">
    <property type="component" value="Unassembled WGS sequence"/>
</dbReference>
<dbReference type="PANTHER" id="PTHR12835">
    <property type="entry name" value="BIOTIN PROTEIN LIGASE"/>
    <property type="match status" value="1"/>
</dbReference>
<protein>
    <submittedName>
        <fullName evidence="4">Class II aaRS and biotin synthetase</fullName>
    </submittedName>
</protein>
<dbReference type="InterPro" id="IPR004143">
    <property type="entry name" value="BPL_LPL_catalytic"/>
</dbReference>
<dbReference type="GO" id="GO:0005737">
    <property type="term" value="C:cytoplasm"/>
    <property type="evidence" value="ECO:0007669"/>
    <property type="project" value="TreeGrafter"/>
</dbReference>
<accession>A0A9P7JSX8</accession>
<proteinExistence type="inferred from homology"/>
<organism evidence="4 5">
    <name type="scientific">Suillus discolor</name>
    <dbReference type="NCBI Taxonomy" id="1912936"/>
    <lineage>
        <taxon>Eukaryota</taxon>
        <taxon>Fungi</taxon>
        <taxon>Dikarya</taxon>
        <taxon>Basidiomycota</taxon>
        <taxon>Agaricomycotina</taxon>
        <taxon>Agaricomycetes</taxon>
        <taxon>Agaricomycetidae</taxon>
        <taxon>Boletales</taxon>
        <taxon>Suillineae</taxon>
        <taxon>Suillaceae</taxon>
        <taxon>Suillus</taxon>
    </lineage>
</organism>
<evidence type="ECO:0000313" key="5">
    <source>
        <dbReference type="Proteomes" id="UP000823399"/>
    </source>
</evidence>
<dbReference type="Pfam" id="PF03099">
    <property type="entry name" value="BPL_LplA_LipB"/>
    <property type="match status" value="1"/>
</dbReference>
<comment type="caution">
    <text evidence="4">The sequence shown here is derived from an EMBL/GenBank/DDBJ whole genome shotgun (WGS) entry which is preliminary data.</text>
</comment>
<evidence type="ECO:0000256" key="1">
    <source>
        <dbReference type="ARBA" id="ARBA00009934"/>
    </source>
</evidence>
<dbReference type="InterPro" id="IPR045864">
    <property type="entry name" value="aa-tRNA-synth_II/BPL/LPL"/>
</dbReference>
<dbReference type="PANTHER" id="PTHR12835:SF5">
    <property type="entry name" value="BIOTIN--PROTEIN LIGASE"/>
    <property type="match status" value="1"/>
</dbReference>
<evidence type="ECO:0000313" key="4">
    <source>
        <dbReference type="EMBL" id="KAG2106543.1"/>
    </source>
</evidence>